<organism evidence="10 11">
    <name type="scientific">Triplophysa tibetana</name>
    <dbReference type="NCBI Taxonomy" id="1572043"/>
    <lineage>
        <taxon>Eukaryota</taxon>
        <taxon>Metazoa</taxon>
        <taxon>Chordata</taxon>
        <taxon>Craniata</taxon>
        <taxon>Vertebrata</taxon>
        <taxon>Euteleostomi</taxon>
        <taxon>Actinopterygii</taxon>
        <taxon>Neopterygii</taxon>
        <taxon>Teleostei</taxon>
        <taxon>Ostariophysi</taxon>
        <taxon>Cypriniformes</taxon>
        <taxon>Nemacheilidae</taxon>
        <taxon>Triplophysa</taxon>
    </lineage>
</organism>
<keyword evidence="2" id="KW-0406">Ion transport</keyword>
<evidence type="ECO:0000313" key="10">
    <source>
        <dbReference type="EMBL" id="KAA0724832.1"/>
    </source>
</evidence>
<dbReference type="PANTHER" id="PTHR46399">
    <property type="entry name" value="B30.2/SPRY DOMAIN-CONTAINING PROTEIN"/>
    <property type="match status" value="1"/>
</dbReference>
<dbReference type="SUPFAM" id="SSF100909">
    <property type="entry name" value="IP3 receptor type 1 binding core, domain 2"/>
    <property type="match status" value="1"/>
</dbReference>
<comment type="caution">
    <text evidence="10">The sequence shown here is derived from an EMBL/GenBank/DDBJ whole genome shotgun (WGS) entry which is preliminary data.</text>
</comment>
<reference evidence="10 11" key="1">
    <citation type="journal article" date="2019" name="Mol. Ecol. Resour.">
        <title>Chromosome-level genome assembly of Triplophysa tibetana, a fish adapted to the harsh high-altitude environment of the Tibetan Plateau.</title>
        <authorList>
            <person name="Yang X."/>
            <person name="Liu H."/>
            <person name="Ma Z."/>
            <person name="Zou Y."/>
            <person name="Zou M."/>
            <person name="Mao Y."/>
            <person name="Li X."/>
            <person name="Wang H."/>
            <person name="Chen T."/>
            <person name="Wang W."/>
            <person name="Yang R."/>
        </authorList>
    </citation>
    <scope>NUCLEOTIDE SEQUENCE [LARGE SCALE GENOMIC DNA]</scope>
    <source>
        <strain evidence="10">TTIB1903HZAU</strain>
        <tissue evidence="10">Muscle</tissue>
    </source>
</reference>
<dbReference type="InterPro" id="IPR035762">
    <property type="entry name" value="SPRY3_RyR"/>
</dbReference>
<dbReference type="EMBL" id="SOYY01000001">
    <property type="protein sequence ID" value="KAA0724832.1"/>
    <property type="molecule type" value="Genomic_DNA"/>
</dbReference>
<gene>
    <name evidence="10" type="ORF">E1301_Tti022658</name>
</gene>
<dbReference type="Gene3D" id="2.80.10.50">
    <property type="match status" value="3"/>
</dbReference>
<protein>
    <submittedName>
        <fullName evidence="10">Ryanodine receptor 2</fullName>
    </submittedName>
</protein>
<feature type="region of interest" description="Disordered" evidence="7">
    <location>
        <begin position="982"/>
        <end position="1035"/>
    </location>
</feature>
<keyword evidence="3" id="KW-0407">Ion channel</keyword>
<dbReference type="GO" id="GO:0005219">
    <property type="term" value="F:ryanodine-sensitive calcium-release channel activity"/>
    <property type="evidence" value="ECO:0007669"/>
    <property type="project" value="TreeGrafter"/>
</dbReference>
<evidence type="ECO:0000259" key="9">
    <source>
        <dbReference type="PROSITE" id="PS50919"/>
    </source>
</evidence>
<proteinExistence type="predicted"/>
<dbReference type="SUPFAM" id="SSF49899">
    <property type="entry name" value="Concanavalin A-like lectins/glucanases"/>
    <property type="match status" value="2"/>
</dbReference>
<feature type="domain" description="MIR" evidence="9">
    <location>
        <begin position="122"/>
        <end position="177"/>
    </location>
</feature>
<keyword evidence="2" id="KW-0109">Calcium transport</keyword>
<feature type="compositionally biased region" description="Basic residues" evidence="7">
    <location>
        <begin position="1013"/>
        <end position="1022"/>
    </location>
</feature>
<feature type="region of interest" description="Disordered" evidence="7">
    <location>
        <begin position="1415"/>
        <end position="1449"/>
    </location>
</feature>
<dbReference type="SMART" id="SM00449">
    <property type="entry name" value="SPRY"/>
    <property type="match status" value="2"/>
</dbReference>
<dbReference type="CDD" id="cd12878">
    <property type="entry name" value="SPRY2_RyR"/>
    <property type="match status" value="1"/>
</dbReference>
<dbReference type="CDD" id="cd23291">
    <property type="entry name" value="beta-trefoil_MIR_RyR2"/>
    <property type="match status" value="1"/>
</dbReference>
<comment type="subcellular location">
    <subcellularLocation>
        <location evidence="1">Sarcoplasmic reticulum membrane</location>
        <topology evidence="1">Multi-pass membrane protein</topology>
    </subcellularLocation>
</comment>
<dbReference type="Gene3D" id="1.25.10.30">
    <property type="entry name" value="IP3 receptor type 1 binding core, RIH domain"/>
    <property type="match status" value="1"/>
</dbReference>
<dbReference type="Pfam" id="PF08709">
    <property type="entry name" value="Ins145_P3_rec"/>
    <property type="match status" value="2"/>
</dbReference>
<dbReference type="PROSITE" id="PS50919">
    <property type="entry name" value="MIR"/>
    <property type="match status" value="2"/>
</dbReference>
<keyword evidence="3" id="KW-0107">Calcium channel</keyword>
<dbReference type="Pfam" id="PF01365">
    <property type="entry name" value="RYDR_ITPR"/>
    <property type="match status" value="2"/>
</dbReference>
<feature type="compositionally biased region" description="Basic and acidic residues" evidence="7">
    <location>
        <begin position="1430"/>
        <end position="1446"/>
    </location>
</feature>
<dbReference type="InterPro" id="IPR014821">
    <property type="entry name" value="Ins145_P3_rcpt"/>
</dbReference>
<dbReference type="FunFam" id="2.80.10.50:FF:000016">
    <property type="entry name" value="Ryanodine receptor 2 (Cardiac)"/>
    <property type="match status" value="1"/>
</dbReference>
<dbReference type="GO" id="GO:0034704">
    <property type="term" value="C:calcium channel complex"/>
    <property type="evidence" value="ECO:0007669"/>
    <property type="project" value="TreeGrafter"/>
</dbReference>
<dbReference type="GO" id="GO:0033017">
    <property type="term" value="C:sarcoplasmic reticulum membrane"/>
    <property type="evidence" value="ECO:0007669"/>
    <property type="project" value="UniProtKB-SubCell"/>
</dbReference>
<evidence type="ECO:0000256" key="5">
    <source>
        <dbReference type="ARBA" id="ARBA00022837"/>
    </source>
</evidence>
<dbReference type="InterPro" id="IPR000699">
    <property type="entry name" value="RIH_dom"/>
</dbReference>
<dbReference type="GO" id="GO:0014808">
    <property type="term" value="P:release of sequestered calcium ion into cytosol by sarcoplasmic reticulum"/>
    <property type="evidence" value="ECO:0007669"/>
    <property type="project" value="TreeGrafter"/>
</dbReference>
<evidence type="ECO:0000259" key="8">
    <source>
        <dbReference type="PROSITE" id="PS50188"/>
    </source>
</evidence>
<evidence type="ECO:0000256" key="2">
    <source>
        <dbReference type="ARBA" id="ARBA00022568"/>
    </source>
</evidence>
<keyword evidence="4" id="KW-0677">Repeat</keyword>
<name>A0A5A9PT66_9TELE</name>
<dbReference type="FunFam" id="2.60.120.920:FF:000003">
    <property type="entry name" value="ryanodine receptor isoform X2"/>
    <property type="match status" value="1"/>
</dbReference>
<dbReference type="PANTHER" id="PTHR46399:SF7">
    <property type="entry name" value="RYANODINE RECEPTOR 2"/>
    <property type="match status" value="1"/>
</dbReference>
<evidence type="ECO:0000256" key="6">
    <source>
        <dbReference type="ARBA" id="ARBA00022951"/>
    </source>
</evidence>
<dbReference type="PROSITE" id="PS50188">
    <property type="entry name" value="B302_SPRY"/>
    <property type="match status" value="2"/>
</dbReference>
<keyword evidence="2" id="KW-0813">Transport</keyword>
<feature type="domain" description="MIR" evidence="9">
    <location>
        <begin position="183"/>
        <end position="242"/>
    </location>
</feature>
<dbReference type="Gene3D" id="6.20.350.10">
    <property type="match status" value="1"/>
</dbReference>
<dbReference type="GO" id="GO:0006941">
    <property type="term" value="P:striated muscle contraction"/>
    <property type="evidence" value="ECO:0007669"/>
    <property type="project" value="TreeGrafter"/>
</dbReference>
<dbReference type="InterPro" id="IPR043136">
    <property type="entry name" value="B30.2/SPRY_sf"/>
</dbReference>
<dbReference type="FunFam" id="2.60.120.920:FF:000012">
    <property type="entry name" value="Ryanodine receptor 2 (Cardiac)"/>
    <property type="match status" value="1"/>
</dbReference>
<dbReference type="InterPro" id="IPR013320">
    <property type="entry name" value="ConA-like_dom_sf"/>
</dbReference>
<accession>A0A5A9PT66</accession>
<evidence type="ECO:0000256" key="4">
    <source>
        <dbReference type="ARBA" id="ARBA00022737"/>
    </source>
</evidence>
<dbReference type="InterPro" id="IPR003032">
    <property type="entry name" value="Ryanodine_rcpt"/>
</dbReference>
<feature type="compositionally biased region" description="Basic and acidic residues" evidence="7">
    <location>
        <begin position="993"/>
        <end position="1012"/>
    </location>
</feature>
<dbReference type="Gene3D" id="1.10.490.160">
    <property type="match status" value="1"/>
</dbReference>
<dbReference type="Pfam" id="PF02815">
    <property type="entry name" value="MIR"/>
    <property type="match status" value="1"/>
</dbReference>
<dbReference type="GO" id="GO:0005790">
    <property type="term" value="C:smooth endoplasmic reticulum"/>
    <property type="evidence" value="ECO:0007669"/>
    <property type="project" value="TreeGrafter"/>
</dbReference>
<dbReference type="InterPro" id="IPR016093">
    <property type="entry name" value="MIR_motif"/>
</dbReference>
<evidence type="ECO:0000313" key="11">
    <source>
        <dbReference type="Proteomes" id="UP000324632"/>
    </source>
</evidence>
<feature type="compositionally biased region" description="Polar residues" evidence="7">
    <location>
        <begin position="1026"/>
        <end position="1035"/>
    </location>
</feature>
<dbReference type="InterPro" id="IPR048581">
    <property type="entry name" value="RYDR_Jsol"/>
</dbReference>
<dbReference type="InterPro" id="IPR035910">
    <property type="entry name" value="RyR/IP3R_RIH_dom_sf"/>
</dbReference>
<evidence type="ECO:0000256" key="7">
    <source>
        <dbReference type="SAM" id="MobiDB-lite"/>
    </source>
</evidence>
<dbReference type="InterPro" id="IPR036300">
    <property type="entry name" value="MIR_dom_sf"/>
</dbReference>
<keyword evidence="11" id="KW-1185">Reference proteome</keyword>
<keyword evidence="5" id="KW-0106">Calcium</keyword>
<dbReference type="CDD" id="cd12879">
    <property type="entry name" value="SPRY3_RyR"/>
    <property type="match status" value="1"/>
</dbReference>
<evidence type="ECO:0000256" key="3">
    <source>
        <dbReference type="ARBA" id="ARBA00022673"/>
    </source>
</evidence>
<keyword evidence="6" id="KW-0703">Sarcoplasmic reticulum</keyword>
<dbReference type="Pfam" id="PF21119">
    <property type="entry name" value="RYDR_Jsol"/>
    <property type="match status" value="1"/>
</dbReference>
<dbReference type="Pfam" id="PF02026">
    <property type="entry name" value="RyR"/>
    <property type="match status" value="2"/>
</dbReference>
<dbReference type="InterPro" id="IPR003877">
    <property type="entry name" value="SPRY_dom"/>
</dbReference>
<keyword evidence="10" id="KW-0675">Receptor</keyword>
<feature type="domain" description="B30.2/SPRY" evidence="8">
    <location>
        <begin position="628"/>
        <end position="834"/>
    </location>
</feature>
<dbReference type="InterPro" id="IPR001870">
    <property type="entry name" value="B30.2/SPRY"/>
</dbReference>
<dbReference type="InterPro" id="IPR015925">
    <property type="entry name" value="Ryanodine_IP3_receptor"/>
</dbReference>
<dbReference type="Pfam" id="PF00622">
    <property type="entry name" value="SPRY"/>
    <property type="match status" value="2"/>
</dbReference>
<evidence type="ECO:0000256" key="1">
    <source>
        <dbReference type="ARBA" id="ARBA00004326"/>
    </source>
</evidence>
<dbReference type="SUPFAM" id="SSF82109">
    <property type="entry name" value="MIR domain"/>
    <property type="match status" value="1"/>
</dbReference>
<dbReference type="GO" id="GO:0030018">
    <property type="term" value="C:Z disc"/>
    <property type="evidence" value="ECO:0007669"/>
    <property type="project" value="TreeGrafter"/>
</dbReference>
<feature type="domain" description="B30.2/SPRY" evidence="8">
    <location>
        <begin position="987"/>
        <end position="1193"/>
    </location>
</feature>
<sequence length="1943" mass="218720">MVHKEQQKLCLAAEGFGNRLCFLESTSNSKNVPPDLSICTFVLEQSLSVRALQEMLANTEERAEGRSEGEKVRVGDDLILVSVSSERYLHLSYGNGSLHVDAAFQQTLWSVAPICSGSEVAQGFLIGGDVLRLLHGHMDECLTVPSGEHGEEQRRAVHYEGGAVSIHARSLWRLETLRVAWSGSHTRWGQPFRLRHVTTGKYLSMMDDQGLLLMDKEKADVKSTAFCFRSSKEKLDFGLRKEVDGMGVPDIKYGDSVCYIQHVDSALWLTYQSVDAKCARMGGVQRKAIMHHEGHMDDGLTLSRSQHEESHTARVIRSTVFLFNRFIRGLDTLSKKGKTSTLDLPIESVSLSLQDLIGYFQPPDEHLEHENKQNRLRSLKSRQNLFQEEVLDVLCSLCVCHGVAVRSNQNLICDNLLPGRDLLLQTRLVNHVNSMRPNIFLGVSEGSAQYRKWYYELIVDHVEPFVTAEATHLRIVLPPQIERIREKLAENIHELWVMNKIDLGWTYGAVRDDSKRQHPCLVEFCRLPEQERSYNLQMSQETLKTLLALGCHVGVADERAAEKVNNLKLSAKYELSSGYKPAPMDLSHIKLASAQEAMVDKLAENAHNVWARDRTRQGWTYGIQQDIKNRRNPRLVPYMLLDERTKKSNKDSLREAVRTLLGYGYNLEAPDQDHARSDVNNMSVERFRIFRAEKTCSVNAGKWYFEFDVVTAGEMRVGWAQPGCLPDQELGSDEQAFVFDGLKAQRWHQGNEHFGRTWQSGDVVGCMVDMNEGTMMFTLNGEVLLDDSGSELAFKDFEVCEVFQFGSVDVSGFIPVCSLGVSQVGRMNFGKDVSTLKYFTICGLQEGYEPFAVNMNRDTTMWISKRLPQFIPVPPSHEHIEVRGHQTHTHFSMSRTVFTGDRVTRIDGTVESPPCLKVTQRSFGSQNSNTDIMFYRLSMPVECSETFGRSPGGMLSANGSFFSPKKDLDDFETVSDFEVLMKTPHSHVSSNGPDRERDEFNNHKDHNQEKPSKIKQRFLLKRSKPDVSSSHSNTRLSEEVIADERDDTENLLQTSTYYYSVRIFPGQEPSSVWVGWVTSDFHQYDPAFDLNMVRTVTVTLGDEKGKVHESIKRSNCFMVWGGECSNPSQGRNNNGLEIGCLVDTANGFLTFTSNGKELCTFYQVEPRTKLFPAVFAQATSPNVFQFELGRIKLTEQRDLLKFHYHTLRLYSAICALGNNRVAHALCSHVDEAQLLYAIQNKYMPGLLRTGYYDLLIDIHLSGYATARLMMNSEYIVPMTPETKSITLFPDEKKKHGLPGIGLSTSLQPRMRFTSPNFVGSVAGNHGNGAAAAAGDCFQYSPEFPLETLKSRTMEMLTEAVREGSLHVRDPVGGSTEFLFVPLIKLFYTLLIMGVFHNGDLKTILQLIEPSVFSQDSGLEGGGDGPEAEESCGRGRLEGGGAEEHGLRGKMPKGGLLQMKLPEPVKLQMCHLLQYLCDCQVRHRIEAVVAFSDDFVANLQDNQRFRYNEVMQALNMSAAMTARKTKEFRSPPQEQINMLLNFKDEKQDCPCPEGIREQLLEFHEDLMTHCGIEIDDDKSGDGDGDFTIRGRLMSLVEKVIYLKKRMTEIPKKKKSKKPSTLQQLISETMVRWAQESVIEDPELVRAMFVLLHRQYDGIGGQVRALPKTYTINAVSVEDTISLLASLGQIRSLLSVRMGREEEKLMIHGLSDIMNNKVFYQHPNLMRALGMHETVMEVMVNVLGGGESKEITFPKMVANCCRFLCYFCRISRQNQKAMFDHLSYLLENSSVGLASPSMRGSTPLDVAAASVMDNNELALALREPDLEKVVRYLAGCGLQSCVMLMSKGYPDIGWNPVEGERYLDFLRFAVFCNGESVEENANVVVRLLIRRPECFGPALRGEGGNGLLAAMEEAIKISEDPTRDGPSPTTEENRTLYAFNTSTIT</sequence>
<dbReference type="SMART" id="SM00472">
    <property type="entry name" value="MIR"/>
    <property type="match status" value="3"/>
</dbReference>
<dbReference type="InterPro" id="IPR035764">
    <property type="entry name" value="SPRY2_RyR"/>
</dbReference>
<dbReference type="Gene3D" id="2.60.120.920">
    <property type="match status" value="2"/>
</dbReference>
<dbReference type="GO" id="GO:0042383">
    <property type="term" value="C:sarcolemma"/>
    <property type="evidence" value="ECO:0007669"/>
    <property type="project" value="TreeGrafter"/>
</dbReference>
<dbReference type="Proteomes" id="UP000324632">
    <property type="component" value="Chromosome 1"/>
</dbReference>